<keyword evidence="2 4" id="KW-0863">Zinc-finger</keyword>
<feature type="region of interest" description="Disordered" evidence="5">
    <location>
        <begin position="448"/>
        <end position="483"/>
    </location>
</feature>
<gene>
    <name evidence="7" type="primary">ING1</name>
    <name evidence="7" type="ORF">OC846_006583</name>
</gene>
<dbReference type="SMART" id="SM00249">
    <property type="entry name" value="PHD"/>
    <property type="match status" value="1"/>
</dbReference>
<feature type="compositionally biased region" description="Polar residues" evidence="5">
    <location>
        <begin position="466"/>
        <end position="483"/>
    </location>
</feature>
<dbReference type="AlphaFoldDB" id="A0AAN6JUX9"/>
<dbReference type="GO" id="GO:0008270">
    <property type="term" value="F:zinc ion binding"/>
    <property type="evidence" value="ECO:0007669"/>
    <property type="project" value="UniProtKB-KW"/>
</dbReference>
<organism evidence="7 8">
    <name type="scientific">Tilletia horrida</name>
    <dbReference type="NCBI Taxonomy" id="155126"/>
    <lineage>
        <taxon>Eukaryota</taxon>
        <taxon>Fungi</taxon>
        <taxon>Dikarya</taxon>
        <taxon>Basidiomycota</taxon>
        <taxon>Ustilaginomycotina</taxon>
        <taxon>Exobasidiomycetes</taxon>
        <taxon>Tilletiales</taxon>
        <taxon>Tilletiaceae</taxon>
        <taxon>Tilletia</taxon>
    </lineage>
</organism>
<feature type="region of interest" description="Disordered" evidence="5">
    <location>
        <begin position="91"/>
        <end position="111"/>
    </location>
</feature>
<dbReference type="Proteomes" id="UP001176517">
    <property type="component" value="Unassembled WGS sequence"/>
</dbReference>
<dbReference type="Gene3D" id="3.30.40.10">
    <property type="entry name" value="Zinc/RING finger domain, C3HC4 (zinc finger)"/>
    <property type="match status" value="1"/>
</dbReference>
<evidence type="ECO:0000259" key="6">
    <source>
        <dbReference type="PROSITE" id="PS50016"/>
    </source>
</evidence>
<keyword evidence="3" id="KW-0862">Zinc</keyword>
<evidence type="ECO:0000313" key="7">
    <source>
        <dbReference type="EMBL" id="KAK0542937.1"/>
    </source>
</evidence>
<dbReference type="PROSITE" id="PS50016">
    <property type="entry name" value="ZF_PHD_2"/>
    <property type="match status" value="1"/>
</dbReference>
<proteinExistence type="predicted"/>
<dbReference type="InterPro" id="IPR019787">
    <property type="entry name" value="Znf_PHD-finger"/>
</dbReference>
<feature type="compositionally biased region" description="Polar residues" evidence="5">
    <location>
        <begin position="144"/>
        <end position="154"/>
    </location>
</feature>
<evidence type="ECO:0000256" key="4">
    <source>
        <dbReference type="PROSITE-ProRule" id="PRU00146"/>
    </source>
</evidence>
<dbReference type="EMBL" id="JAPDMZ010000424">
    <property type="protein sequence ID" value="KAK0542937.1"/>
    <property type="molecule type" value="Genomic_DNA"/>
</dbReference>
<feature type="region of interest" description="Disordered" evidence="5">
    <location>
        <begin position="1"/>
        <end position="28"/>
    </location>
</feature>
<protein>
    <submittedName>
        <fullName evidence="7">PHD finger protein ing1</fullName>
    </submittedName>
</protein>
<reference evidence="7" key="1">
    <citation type="journal article" date="2023" name="PhytoFront">
        <title>Draft Genome Resources of Seven Strains of Tilletia horrida, Causal Agent of Kernel Smut of Rice.</title>
        <authorList>
            <person name="Khanal S."/>
            <person name="Antony Babu S."/>
            <person name="Zhou X.G."/>
        </authorList>
    </citation>
    <scope>NUCLEOTIDE SEQUENCE</scope>
    <source>
        <strain evidence="7">TX6</strain>
    </source>
</reference>
<feature type="region of interest" description="Disordered" evidence="5">
    <location>
        <begin position="130"/>
        <end position="161"/>
    </location>
</feature>
<comment type="caution">
    <text evidence="7">The sequence shown here is derived from an EMBL/GenBank/DDBJ whole genome shotgun (WGS) entry which is preliminary data.</text>
</comment>
<dbReference type="InterPro" id="IPR013083">
    <property type="entry name" value="Znf_RING/FYVE/PHD"/>
</dbReference>
<evidence type="ECO:0000256" key="2">
    <source>
        <dbReference type="ARBA" id="ARBA00022771"/>
    </source>
</evidence>
<dbReference type="InterPro" id="IPR011011">
    <property type="entry name" value="Znf_FYVE_PHD"/>
</dbReference>
<evidence type="ECO:0000256" key="1">
    <source>
        <dbReference type="ARBA" id="ARBA00022723"/>
    </source>
</evidence>
<feature type="domain" description="PHD-type" evidence="6">
    <location>
        <begin position="393"/>
        <end position="443"/>
    </location>
</feature>
<accession>A0AAN6JUX9</accession>
<dbReference type="InterPro" id="IPR001965">
    <property type="entry name" value="Znf_PHD"/>
</dbReference>
<evidence type="ECO:0000313" key="8">
    <source>
        <dbReference type="Proteomes" id="UP001176517"/>
    </source>
</evidence>
<keyword evidence="8" id="KW-1185">Reference proteome</keyword>
<feature type="compositionally biased region" description="Polar residues" evidence="5">
    <location>
        <begin position="14"/>
        <end position="23"/>
    </location>
</feature>
<keyword evidence="1" id="KW-0479">Metal-binding</keyword>
<evidence type="ECO:0000256" key="3">
    <source>
        <dbReference type="ARBA" id="ARBA00022833"/>
    </source>
</evidence>
<evidence type="ECO:0000256" key="5">
    <source>
        <dbReference type="SAM" id="MobiDB-lite"/>
    </source>
</evidence>
<sequence length="483" mass="52305">MDPYESFGLGQDMLFTSTGSGSDPQDGRLSRALADLQQDVSLLRARLSSIEEAVALLNKANETDKTGARPDLFPSGDSSSIFGNISPGAAAVDPAPATSVRPSMPPSSGVVAGSGAAARLAARFNRLGSIAQGHRPPGRPSPAAQASNASTSGTPMAHKIKPVPFKNGITLVKDRRLINQIFLTKRLGPLFESIVEQERLRIRPLIDKEANARTTQNLIFEAFVANGHDLVRDGWNGFEFAFVTATDHKFMTLGCEGLPKQLLTAAELVSEYHRRECFIVVISQQKSAFHDPIFYELGSVVSDDEAPDTELQDRSKAKGKPDFGNCLYCGNLFSMDLLSEHEESCFASHKSPMRPSRVKTESVAEEPEARLEPATAASVAVHLVHTPLPEVTPFSCICGEPDSLERTMIGCDGSSCGVWRHRSCVDLDGARCKDWFCPKCRVQETPVAQSATGKQKRKNHVDHAATRSSSRLRATDNASKTAK</sequence>
<dbReference type="SUPFAM" id="SSF57903">
    <property type="entry name" value="FYVE/PHD zinc finger"/>
    <property type="match status" value="1"/>
</dbReference>
<name>A0AAN6JUX9_9BASI</name>